<dbReference type="SMART" id="SM00499">
    <property type="entry name" value="AAI"/>
    <property type="match status" value="1"/>
</dbReference>
<dbReference type="Gene3D" id="1.10.110.10">
    <property type="entry name" value="Plant lipid-transfer and hydrophobic proteins"/>
    <property type="match status" value="1"/>
</dbReference>
<evidence type="ECO:0000256" key="1">
    <source>
        <dbReference type="SAM" id="SignalP"/>
    </source>
</evidence>
<dbReference type="InterPro" id="IPR016140">
    <property type="entry name" value="Bifunc_inhib/LTP/seed_store"/>
</dbReference>
<evidence type="ECO:0000313" key="3">
    <source>
        <dbReference type="EMBL" id="KVH93242.1"/>
    </source>
</evidence>
<accession>A0A103XM01</accession>
<dbReference type="Proteomes" id="UP000243975">
    <property type="component" value="Unassembled WGS sequence"/>
</dbReference>
<dbReference type="CDD" id="cd04660">
    <property type="entry name" value="nsLTP_like"/>
    <property type="match status" value="1"/>
</dbReference>
<dbReference type="SUPFAM" id="SSF47699">
    <property type="entry name" value="Bifunctional inhibitor/lipid-transfer protein/seed storage 2S albumin"/>
    <property type="match status" value="1"/>
</dbReference>
<dbReference type="InterPro" id="IPR036312">
    <property type="entry name" value="Bifun_inhib/LTP/seed_sf"/>
</dbReference>
<dbReference type="PANTHER" id="PTHR33122:SF43">
    <property type="entry name" value="BIFUNCTIONAL INHIBITOR_PLANT LIPID TRANSFER PROTEIN_SEED STORAGE HELICAL DOMAIN-CONTAINING PROTEIN"/>
    <property type="match status" value="1"/>
</dbReference>
<dbReference type="InterPro" id="IPR039265">
    <property type="entry name" value="DIR1-like"/>
</dbReference>
<dbReference type="STRING" id="59895.A0A103XM01"/>
<dbReference type="PANTHER" id="PTHR33122">
    <property type="entry name" value="LIPID BINDING PROTEIN-RELATED"/>
    <property type="match status" value="1"/>
</dbReference>
<keyword evidence="1" id="KW-0732">Signal</keyword>
<comment type="caution">
    <text evidence="3">The sequence shown here is derived from an EMBL/GenBank/DDBJ whole genome shotgun (WGS) entry which is preliminary data.</text>
</comment>
<evidence type="ECO:0000313" key="4">
    <source>
        <dbReference type="Proteomes" id="UP000243975"/>
    </source>
</evidence>
<dbReference type="OMA" id="THANATC"/>
<keyword evidence="4" id="KW-1185">Reference proteome</keyword>
<evidence type="ECO:0000259" key="2">
    <source>
        <dbReference type="SMART" id="SM00499"/>
    </source>
</evidence>
<dbReference type="InterPro" id="IPR044741">
    <property type="entry name" value="NsLTP-like"/>
</dbReference>
<gene>
    <name evidence="3" type="ORF">Ccrd_004706</name>
</gene>
<feature type="domain" description="Bifunctional inhibitor/plant lipid transfer protein/seed storage helical" evidence="2">
    <location>
        <begin position="31"/>
        <end position="106"/>
    </location>
</feature>
<proteinExistence type="predicted"/>
<feature type="chain" id="PRO_5007118921" evidence="1">
    <location>
        <begin position="28"/>
        <end position="106"/>
    </location>
</feature>
<sequence length="106" mass="11209">MASYTKLTLLAIVLVSTLVTEPMVTNGFSLCGVTTDGLKTCKPAVAKGVTPLPPPTPECCAALTDADMPCLCKFKDSSMLSTYGIDPKLAMLLPEKCNLPQANFHC</sequence>
<name>A0A103XM01_CYNCS</name>
<feature type="signal peptide" evidence="1">
    <location>
        <begin position="1"/>
        <end position="27"/>
    </location>
</feature>
<dbReference type="GO" id="GO:0009627">
    <property type="term" value="P:systemic acquired resistance"/>
    <property type="evidence" value="ECO:0007669"/>
    <property type="project" value="InterPro"/>
</dbReference>
<dbReference type="Gramene" id="KVH93242">
    <property type="protein sequence ID" value="KVH93242"/>
    <property type="gene ID" value="Ccrd_004706"/>
</dbReference>
<dbReference type="Pfam" id="PF14368">
    <property type="entry name" value="LTP_2"/>
    <property type="match status" value="1"/>
</dbReference>
<organism evidence="3 4">
    <name type="scientific">Cynara cardunculus var. scolymus</name>
    <name type="common">Globe artichoke</name>
    <name type="synonym">Cynara scolymus</name>
    <dbReference type="NCBI Taxonomy" id="59895"/>
    <lineage>
        <taxon>Eukaryota</taxon>
        <taxon>Viridiplantae</taxon>
        <taxon>Streptophyta</taxon>
        <taxon>Embryophyta</taxon>
        <taxon>Tracheophyta</taxon>
        <taxon>Spermatophyta</taxon>
        <taxon>Magnoliopsida</taxon>
        <taxon>eudicotyledons</taxon>
        <taxon>Gunneridae</taxon>
        <taxon>Pentapetalae</taxon>
        <taxon>asterids</taxon>
        <taxon>campanulids</taxon>
        <taxon>Asterales</taxon>
        <taxon>Asteraceae</taxon>
        <taxon>Carduoideae</taxon>
        <taxon>Cardueae</taxon>
        <taxon>Carduinae</taxon>
        <taxon>Cynara</taxon>
    </lineage>
</organism>
<dbReference type="AlphaFoldDB" id="A0A103XM01"/>
<reference evidence="3 4" key="1">
    <citation type="journal article" date="2016" name="Sci. Rep.">
        <title>The genome sequence of the outbreeding globe artichoke constructed de novo incorporating a phase-aware low-pass sequencing strategy of F1 progeny.</title>
        <authorList>
            <person name="Scaglione D."/>
            <person name="Reyes-Chin-Wo S."/>
            <person name="Acquadro A."/>
            <person name="Froenicke L."/>
            <person name="Portis E."/>
            <person name="Beitel C."/>
            <person name="Tirone M."/>
            <person name="Mauro R."/>
            <person name="Lo Monaco A."/>
            <person name="Mauromicale G."/>
            <person name="Faccioli P."/>
            <person name="Cattivelli L."/>
            <person name="Rieseberg L."/>
            <person name="Michelmore R."/>
            <person name="Lanteri S."/>
        </authorList>
    </citation>
    <scope>NUCLEOTIDE SEQUENCE [LARGE SCALE GENOMIC DNA]</scope>
    <source>
        <strain evidence="3">2C</strain>
    </source>
</reference>
<dbReference type="EMBL" id="LEKV01004790">
    <property type="protein sequence ID" value="KVH93242.1"/>
    <property type="molecule type" value="Genomic_DNA"/>
</dbReference>
<protein>
    <submittedName>
        <fullName evidence="3">Bifunctional inhibitor/plant lipid transfer protein/seed storage helical domain-containing protein</fullName>
    </submittedName>
</protein>
<dbReference type="GO" id="GO:0005504">
    <property type="term" value="F:fatty acid binding"/>
    <property type="evidence" value="ECO:0007669"/>
    <property type="project" value="InterPro"/>
</dbReference>